<sequence length="201" mass="22514">MITSTFAPDVTSKYKAIASRHVLQSQSYWFIDTNLIICKEEHPTASVLLVCLYKSHPLSGGTSRSLSPSGLRYESHHSIRRHIPRPQSNLYADTKTIICKEAHYTASVLLVCVTNLIICREAHLAVSVLLVCVTNPITLSGGISHGLSPICMLIQRLSSVRKHITQPQSYWFAYKLHHLSRRTSHSLISISMPIQIPSVMR</sequence>
<dbReference type="EMBL" id="BLXT01003748">
    <property type="protein sequence ID" value="GFO05355.1"/>
    <property type="molecule type" value="Genomic_DNA"/>
</dbReference>
<name>A0AAV4AF08_9GAST</name>
<evidence type="ECO:0000313" key="1">
    <source>
        <dbReference type="EMBL" id="GFO05355.1"/>
    </source>
</evidence>
<organism evidence="1 2">
    <name type="scientific">Plakobranchus ocellatus</name>
    <dbReference type="NCBI Taxonomy" id="259542"/>
    <lineage>
        <taxon>Eukaryota</taxon>
        <taxon>Metazoa</taxon>
        <taxon>Spiralia</taxon>
        <taxon>Lophotrochozoa</taxon>
        <taxon>Mollusca</taxon>
        <taxon>Gastropoda</taxon>
        <taxon>Heterobranchia</taxon>
        <taxon>Euthyneura</taxon>
        <taxon>Panpulmonata</taxon>
        <taxon>Sacoglossa</taxon>
        <taxon>Placobranchoidea</taxon>
        <taxon>Plakobranchidae</taxon>
        <taxon>Plakobranchus</taxon>
    </lineage>
</organism>
<evidence type="ECO:0000313" key="2">
    <source>
        <dbReference type="Proteomes" id="UP000735302"/>
    </source>
</evidence>
<protein>
    <submittedName>
        <fullName evidence="1">Uncharacterized protein</fullName>
    </submittedName>
</protein>
<dbReference type="Proteomes" id="UP000735302">
    <property type="component" value="Unassembled WGS sequence"/>
</dbReference>
<reference evidence="1 2" key="1">
    <citation type="journal article" date="2021" name="Elife">
        <title>Chloroplast acquisition without the gene transfer in kleptoplastic sea slugs, Plakobranchus ocellatus.</title>
        <authorList>
            <person name="Maeda T."/>
            <person name="Takahashi S."/>
            <person name="Yoshida T."/>
            <person name="Shimamura S."/>
            <person name="Takaki Y."/>
            <person name="Nagai Y."/>
            <person name="Toyoda A."/>
            <person name="Suzuki Y."/>
            <person name="Arimoto A."/>
            <person name="Ishii H."/>
            <person name="Satoh N."/>
            <person name="Nishiyama T."/>
            <person name="Hasebe M."/>
            <person name="Maruyama T."/>
            <person name="Minagawa J."/>
            <person name="Obokata J."/>
            <person name="Shigenobu S."/>
        </authorList>
    </citation>
    <scope>NUCLEOTIDE SEQUENCE [LARGE SCALE GENOMIC DNA]</scope>
</reference>
<proteinExistence type="predicted"/>
<dbReference type="AlphaFoldDB" id="A0AAV4AF08"/>
<gene>
    <name evidence="1" type="ORF">PoB_003186000</name>
</gene>
<comment type="caution">
    <text evidence="1">The sequence shown here is derived from an EMBL/GenBank/DDBJ whole genome shotgun (WGS) entry which is preliminary data.</text>
</comment>
<keyword evidence="2" id="KW-1185">Reference proteome</keyword>
<accession>A0AAV4AF08</accession>